<dbReference type="EMBL" id="KZ805856">
    <property type="protein sequence ID" value="PVH91482.1"/>
    <property type="molecule type" value="Genomic_DNA"/>
</dbReference>
<sequence length="136" mass="15227">MENDTRPPPGLSDVTHMTLSREFRFSSHYRSRGTKPADYSLLGFQPSLHVSCDMAIHSSYLGREMTIVINGNLFEGYDDASAALGLTLTKRYVELITGAVFHVNFVSRKAFPASYPVVVRVIINDQQIISEVVLYL</sequence>
<dbReference type="Proteomes" id="UP000244855">
    <property type="component" value="Unassembled WGS sequence"/>
</dbReference>
<evidence type="ECO:0000313" key="1">
    <source>
        <dbReference type="EMBL" id="PVH91482.1"/>
    </source>
</evidence>
<protein>
    <submittedName>
        <fullName evidence="1">Uncharacterized protein</fullName>
    </submittedName>
</protein>
<dbReference type="AlphaFoldDB" id="A0A2V1D0C1"/>
<name>A0A2V1D0C1_9PLEO</name>
<evidence type="ECO:0000313" key="2">
    <source>
        <dbReference type="Proteomes" id="UP000244855"/>
    </source>
</evidence>
<dbReference type="OrthoDB" id="3364132at2759"/>
<reference evidence="1 2" key="1">
    <citation type="journal article" date="2018" name="Sci. Rep.">
        <title>Comparative genomics provides insights into the lifestyle and reveals functional heterogeneity of dark septate endophytic fungi.</title>
        <authorList>
            <person name="Knapp D.G."/>
            <person name="Nemeth J.B."/>
            <person name="Barry K."/>
            <person name="Hainaut M."/>
            <person name="Henrissat B."/>
            <person name="Johnson J."/>
            <person name="Kuo A."/>
            <person name="Lim J.H.P."/>
            <person name="Lipzen A."/>
            <person name="Nolan M."/>
            <person name="Ohm R.A."/>
            <person name="Tamas L."/>
            <person name="Grigoriev I.V."/>
            <person name="Spatafora J.W."/>
            <person name="Nagy L.G."/>
            <person name="Kovacs G.M."/>
        </authorList>
    </citation>
    <scope>NUCLEOTIDE SEQUENCE [LARGE SCALE GENOMIC DNA]</scope>
    <source>
        <strain evidence="1 2">DSE2036</strain>
    </source>
</reference>
<proteinExistence type="predicted"/>
<organism evidence="1 2">
    <name type="scientific">Periconia macrospinosa</name>
    <dbReference type="NCBI Taxonomy" id="97972"/>
    <lineage>
        <taxon>Eukaryota</taxon>
        <taxon>Fungi</taxon>
        <taxon>Dikarya</taxon>
        <taxon>Ascomycota</taxon>
        <taxon>Pezizomycotina</taxon>
        <taxon>Dothideomycetes</taxon>
        <taxon>Pleosporomycetidae</taxon>
        <taxon>Pleosporales</taxon>
        <taxon>Massarineae</taxon>
        <taxon>Periconiaceae</taxon>
        <taxon>Periconia</taxon>
    </lineage>
</organism>
<keyword evidence="2" id="KW-1185">Reference proteome</keyword>
<gene>
    <name evidence="1" type="ORF">DM02DRAFT_663953</name>
</gene>
<accession>A0A2V1D0C1</accession>